<gene>
    <name evidence="1" type="ORF">WOLCODRAFT_110206</name>
</gene>
<reference evidence="1 2" key="1">
    <citation type="journal article" date="2012" name="Science">
        <title>The Paleozoic origin of enzymatic lignin decomposition reconstructed from 31 fungal genomes.</title>
        <authorList>
            <person name="Floudas D."/>
            <person name="Binder M."/>
            <person name="Riley R."/>
            <person name="Barry K."/>
            <person name="Blanchette R.A."/>
            <person name="Henrissat B."/>
            <person name="Martinez A.T."/>
            <person name="Otillar R."/>
            <person name="Spatafora J.W."/>
            <person name="Yadav J.S."/>
            <person name="Aerts A."/>
            <person name="Benoit I."/>
            <person name="Boyd A."/>
            <person name="Carlson A."/>
            <person name="Copeland A."/>
            <person name="Coutinho P.M."/>
            <person name="de Vries R.P."/>
            <person name="Ferreira P."/>
            <person name="Findley K."/>
            <person name="Foster B."/>
            <person name="Gaskell J."/>
            <person name="Glotzer D."/>
            <person name="Gorecki P."/>
            <person name="Heitman J."/>
            <person name="Hesse C."/>
            <person name="Hori C."/>
            <person name="Igarashi K."/>
            <person name="Jurgens J.A."/>
            <person name="Kallen N."/>
            <person name="Kersten P."/>
            <person name="Kohler A."/>
            <person name="Kuees U."/>
            <person name="Kumar T.K.A."/>
            <person name="Kuo A."/>
            <person name="LaButti K."/>
            <person name="Larrondo L.F."/>
            <person name="Lindquist E."/>
            <person name="Ling A."/>
            <person name="Lombard V."/>
            <person name="Lucas S."/>
            <person name="Lundell T."/>
            <person name="Martin R."/>
            <person name="McLaughlin D.J."/>
            <person name="Morgenstern I."/>
            <person name="Morin E."/>
            <person name="Murat C."/>
            <person name="Nagy L.G."/>
            <person name="Nolan M."/>
            <person name="Ohm R.A."/>
            <person name="Patyshakuliyeva A."/>
            <person name="Rokas A."/>
            <person name="Ruiz-Duenas F.J."/>
            <person name="Sabat G."/>
            <person name="Salamov A."/>
            <person name="Samejima M."/>
            <person name="Schmutz J."/>
            <person name="Slot J.C."/>
            <person name="St John F."/>
            <person name="Stenlid J."/>
            <person name="Sun H."/>
            <person name="Sun S."/>
            <person name="Syed K."/>
            <person name="Tsang A."/>
            <person name="Wiebenga A."/>
            <person name="Young D."/>
            <person name="Pisabarro A."/>
            <person name="Eastwood D.C."/>
            <person name="Martin F."/>
            <person name="Cullen D."/>
            <person name="Grigoriev I.V."/>
            <person name="Hibbett D.S."/>
        </authorList>
    </citation>
    <scope>NUCLEOTIDE SEQUENCE [LARGE SCALE GENOMIC DNA]</scope>
    <source>
        <strain evidence="1 2">MD-104</strain>
    </source>
</reference>
<dbReference type="OMA" id="IACTINC"/>
<dbReference type="Proteomes" id="UP000218811">
    <property type="component" value="Unassembled WGS sequence"/>
</dbReference>
<dbReference type="EMBL" id="KB467943">
    <property type="protein sequence ID" value="PCH38825.1"/>
    <property type="molecule type" value="Genomic_DNA"/>
</dbReference>
<dbReference type="AlphaFoldDB" id="A0A2H3JB57"/>
<organism evidence="1 2">
    <name type="scientific">Wolfiporia cocos (strain MD-104)</name>
    <name type="common">Brown rot fungus</name>
    <dbReference type="NCBI Taxonomy" id="742152"/>
    <lineage>
        <taxon>Eukaryota</taxon>
        <taxon>Fungi</taxon>
        <taxon>Dikarya</taxon>
        <taxon>Basidiomycota</taxon>
        <taxon>Agaricomycotina</taxon>
        <taxon>Agaricomycetes</taxon>
        <taxon>Polyporales</taxon>
        <taxon>Phaeolaceae</taxon>
        <taxon>Wolfiporia</taxon>
    </lineage>
</organism>
<evidence type="ECO:0000313" key="2">
    <source>
        <dbReference type="Proteomes" id="UP000218811"/>
    </source>
</evidence>
<dbReference type="OrthoDB" id="10039566at2759"/>
<protein>
    <submittedName>
        <fullName evidence="1">Uncharacterized protein</fullName>
    </submittedName>
</protein>
<name>A0A2H3JB57_WOLCO</name>
<keyword evidence="2" id="KW-1185">Reference proteome</keyword>
<accession>A0A2H3JB57</accession>
<sequence>MAESTDVHLNIRSGFFTITNLAYLNRTRLPNKNGEEPIACWVPYGNEVIPGEQVWHMEFSNEGSHRCIIRNAHLNRHVATNPQAEPNDPVYGTAEKYWWHLLPDSSGSDVYRIKDAGTLSWYLPDGEDNTPACLEWTGLPRKHVLRFTRPMSVWFHGEVIADAIVDDVFQTEERMILASIRTKDTHAFQNFLGAILSGDIIQISVECHNFQYYPANPHYRLPGWDQVYDIPWRKDITFKGLRSFRHRVLLKRVRLTSGDIDSSGPYLHTNLIASIVNDSPIACTINCLLELYYGEHKNFVLYANSNNDYEINGCFQPLTPLTQEVKQFIESYFTSPQHLLVKIYVENSTADICGRLFNIPRFEINSHIPGLGRRIIHHVKVYLRFIPYITRRQVSFRFYCKNPFDAEVKFHSFLAEVFVRGVRVVHVKHIFPDNQAFILSAQASKWSPSIAHAFLVGRCIQILRVAADHAALLDVTIKSACIT</sequence>
<proteinExistence type="predicted"/>
<evidence type="ECO:0000313" key="1">
    <source>
        <dbReference type="EMBL" id="PCH38825.1"/>
    </source>
</evidence>
<dbReference type="STRING" id="742152.A0A2H3JB57"/>